<reference evidence="10" key="1">
    <citation type="submission" date="2017-08" db="EMBL/GenBank/DDBJ databases">
        <authorList>
            <person name="Imhoff J.F."/>
            <person name="Rahn T."/>
            <person name="Kuenzel S."/>
            <person name="Neulinger S.C."/>
        </authorList>
    </citation>
    <scope>NUCLEOTIDE SEQUENCE</scope>
    <source>
        <strain evidence="10">DSM 9154</strain>
    </source>
</reference>
<feature type="binding site" evidence="8">
    <location>
        <begin position="145"/>
        <end position="147"/>
    </location>
    <ligand>
        <name>ATP</name>
        <dbReference type="ChEBI" id="CHEBI:30616"/>
    </ligand>
</feature>
<organism evidence="10 11">
    <name type="scientific">Rhodovibrio salinarum</name>
    <dbReference type="NCBI Taxonomy" id="1087"/>
    <lineage>
        <taxon>Bacteria</taxon>
        <taxon>Pseudomonadati</taxon>
        <taxon>Pseudomonadota</taxon>
        <taxon>Alphaproteobacteria</taxon>
        <taxon>Rhodospirillales</taxon>
        <taxon>Rhodovibrionaceae</taxon>
        <taxon>Rhodovibrio</taxon>
    </lineage>
</organism>
<evidence type="ECO:0000313" key="10">
    <source>
        <dbReference type="EMBL" id="MBK1697061.1"/>
    </source>
</evidence>
<dbReference type="GO" id="GO:0005524">
    <property type="term" value="F:ATP binding"/>
    <property type="evidence" value="ECO:0007669"/>
    <property type="project" value="UniProtKB-UniRule"/>
</dbReference>
<dbReference type="SUPFAM" id="SSF52374">
    <property type="entry name" value="Nucleotidylyl transferase"/>
    <property type="match status" value="1"/>
</dbReference>
<dbReference type="Pfam" id="PF00579">
    <property type="entry name" value="tRNA-synt_1b"/>
    <property type="match status" value="1"/>
</dbReference>
<keyword evidence="4 8" id="KW-0067">ATP-binding</keyword>
<comment type="subunit">
    <text evidence="8">Homodimer.</text>
</comment>
<dbReference type="InterPro" id="IPR014729">
    <property type="entry name" value="Rossmann-like_a/b/a_fold"/>
</dbReference>
<dbReference type="InterPro" id="IPR050203">
    <property type="entry name" value="Trp-tRNA_synthetase"/>
</dbReference>
<dbReference type="Gene3D" id="1.10.240.10">
    <property type="entry name" value="Tyrosyl-Transfer RNA Synthetase"/>
    <property type="match status" value="1"/>
</dbReference>
<keyword evidence="2 8" id="KW-0436">Ligase</keyword>
<comment type="similarity">
    <text evidence="1 8 9">Belongs to the class-I aminoacyl-tRNA synthetase family.</text>
</comment>
<dbReference type="NCBIfam" id="TIGR00233">
    <property type="entry name" value="trpS"/>
    <property type="match status" value="1"/>
</dbReference>
<accession>A0A934V000</accession>
<dbReference type="GO" id="GO:0006436">
    <property type="term" value="P:tryptophanyl-tRNA aminoacylation"/>
    <property type="evidence" value="ECO:0007669"/>
    <property type="project" value="UniProtKB-UniRule"/>
</dbReference>
<evidence type="ECO:0000256" key="4">
    <source>
        <dbReference type="ARBA" id="ARBA00022840"/>
    </source>
</evidence>
<evidence type="ECO:0000256" key="7">
    <source>
        <dbReference type="ARBA" id="ARBA00049929"/>
    </source>
</evidence>
<dbReference type="RefSeq" id="WP_027287479.1">
    <property type="nucleotide sequence ID" value="NZ_NRRE01000020.1"/>
</dbReference>
<evidence type="ECO:0000256" key="1">
    <source>
        <dbReference type="ARBA" id="ARBA00005594"/>
    </source>
</evidence>
<dbReference type="InterPro" id="IPR002305">
    <property type="entry name" value="aa-tRNA-synth_Ic"/>
</dbReference>
<keyword evidence="8" id="KW-0963">Cytoplasm</keyword>
<name>A0A934V000_9PROT</name>
<dbReference type="GO" id="GO:0005829">
    <property type="term" value="C:cytosol"/>
    <property type="evidence" value="ECO:0007669"/>
    <property type="project" value="TreeGrafter"/>
</dbReference>
<evidence type="ECO:0000256" key="5">
    <source>
        <dbReference type="ARBA" id="ARBA00022917"/>
    </source>
</evidence>
<dbReference type="InterPro" id="IPR024109">
    <property type="entry name" value="Trp-tRNA-ligase_bac-type"/>
</dbReference>
<evidence type="ECO:0000256" key="9">
    <source>
        <dbReference type="RuleBase" id="RU363036"/>
    </source>
</evidence>
<dbReference type="PROSITE" id="PS00178">
    <property type="entry name" value="AA_TRNA_LIGASE_I"/>
    <property type="match status" value="1"/>
</dbReference>
<dbReference type="Gene3D" id="3.40.50.620">
    <property type="entry name" value="HUPs"/>
    <property type="match status" value="1"/>
</dbReference>
<feature type="short sequence motif" description="'HIGH' region" evidence="8">
    <location>
        <begin position="10"/>
        <end position="18"/>
    </location>
</feature>
<gene>
    <name evidence="8 10" type="primary">trpS</name>
    <name evidence="10" type="ORF">CKO21_07355</name>
</gene>
<keyword evidence="11" id="KW-1185">Reference proteome</keyword>
<evidence type="ECO:0000256" key="8">
    <source>
        <dbReference type="HAMAP-Rule" id="MF_00140"/>
    </source>
</evidence>
<proteinExistence type="inferred from homology"/>
<feature type="short sequence motif" description="'KMSKS' region" evidence="8">
    <location>
        <begin position="198"/>
        <end position="202"/>
    </location>
</feature>
<dbReference type="PANTHER" id="PTHR43766">
    <property type="entry name" value="TRYPTOPHAN--TRNA LIGASE, MITOCHONDRIAL"/>
    <property type="match status" value="1"/>
</dbReference>
<dbReference type="InterPro" id="IPR002306">
    <property type="entry name" value="Trp-tRNA-ligase"/>
</dbReference>
<dbReference type="InterPro" id="IPR001412">
    <property type="entry name" value="aa-tRNA-synth_I_CS"/>
</dbReference>
<dbReference type="CDD" id="cd00806">
    <property type="entry name" value="TrpRS_core"/>
    <property type="match status" value="1"/>
</dbReference>
<keyword evidence="3 8" id="KW-0547">Nucleotide-binding</keyword>
<keyword evidence="5 8" id="KW-0648">Protein biosynthesis</keyword>
<comment type="catalytic activity">
    <reaction evidence="7 8">
        <text>tRNA(Trp) + L-tryptophan + ATP = L-tryptophyl-tRNA(Trp) + AMP + diphosphate + H(+)</text>
        <dbReference type="Rhea" id="RHEA:24080"/>
        <dbReference type="Rhea" id="RHEA-COMP:9671"/>
        <dbReference type="Rhea" id="RHEA-COMP:9705"/>
        <dbReference type="ChEBI" id="CHEBI:15378"/>
        <dbReference type="ChEBI" id="CHEBI:30616"/>
        <dbReference type="ChEBI" id="CHEBI:33019"/>
        <dbReference type="ChEBI" id="CHEBI:57912"/>
        <dbReference type="ChEBI" id="CHEBI:78442"/>
        <dbReference type="ChEBI" id="CHEBI:78535"/>
        <dbReference type="ChEBI" id="CHEBI:456215"/>
        <dbReference type="EC" id="6.1.1.2"/>
    </reaction>
</comment>
<reference evidence="10" key="2">
    <citation type="journal article" date="2020" name="Microorganisms">
        <title>Osmotic Adaptation and Compatible Solute Biosynthesis of Phototrophic Bacteria as Revealed from Genome Analyses.</title>
        <authorList>
            <person name="Imhoff J.F."/>
            <person name="Rahn T."/>
            <person name="Kunzel S."/>
            <person name="Keller A."/>
            <person name="Neulinger S.C."/>
        </authorList>
    </citation>
    <scope>NUCLEOTIDE SEQUENCE</scope>
    <source>
        <strain evidence="10">DSM 9154</strain>
    </source>
</reference>
<evidence type="ECO:0000256" key="6">
    <source>
        <dbReference type="ARBA" id="ARBA00023146"/>
    </source>
</evidence>
<feature type="binding site" evidence="8">
    <location>
        <begin position="17"/>
        <end position="18"/>
    </location>
    <ligand>
        <name>ATP</name>
        <dbReference type="ChEBI" id="CHEBI:30616"/>
    </ligand>
</feature>
<feature type="binding site" evidence="8">
    <location>
        <begin position="198"/>
        <end position="202"/>
    </location>
    <ligand>
        <name>ATP</name>
        <dbReference type="ChEBI" id="CHEBI:30616"/>
    </ligand>
</feature>
<dbReference type="EC" id="6.1.1.2" evidence="8"/>
<dbReference type="PRINTS" id="PR01039">
    <property type="entry name" value="TRNASYNTHTRP"/>
</dbReference>
<feature type="binding site" evidence="8">
    <location>
        <position position="189"/>
    </location>
    <ligand>
        <name>ATP</name>
        <dbReference type="ChEBI" id="CHEBI:30616"/>
    </ligand>
</feature>
<dbReference type="GO" id="GO:0004830">
    <property type="term" value="F:tryptophan-tRNA ligase activity"/>
    <property type="evidence" value="ECO:0007669"/>
    <property type="project" value="UniProtKB-UniRule"/>
</dbReference>
<feature type="binding site" evidence="8">
    <location>
        <position position="133"/>
    </location>
    <ligand>
        <name>L-tryptophan</name>
        <dbReference type="ChEBI" id="CHEBI:57912"/>
    </ligand>
</feature>
<evidence type="ECO:0000313" key="11">
    <source>
        <dbReference type="Proteomes" id="UP000778970"/>
    </source>
</evidence>
<comment type="subcellular location">
    <subcellularLocation>
        <location evidence="8">Cytoplasm</location>
    </subcellularLocation>
</comment>
<comment type="function">
    <text evidence="8">Catalyzes the attachment of tryptophan to tRNA(Trp).</text>
</comment>
<dbReference type="HAMAP" id="MF_00140_B">
    <property type="entry name" value="Trp_tRNA_synth_B"/>
    <property type="match status" value="1"/>
</dbReference>
<sequence>MKRIFSGVQPTGALHLGNYLGAIRNFVDLQHEAEAIYCIVDLHAITVWQEPGELGPNTREVAAAYLAAGIDPKKSIIFNQSRVSAHTELSWIFNCVARIGWLNRMTQFKEKAGKHREQASAGLYIYPALMAADILTYKATHVPVGDDQKQHLEFARNVAQKFNYDYCGGDETGVFPLPEPIILGAAARVMSLRDGSKKMSKSEPSDMTRINLSDDRDTIADKIKRARTDADMLPGPDVLDASGNLPEETRKDRPECFNLLGIYAALANESWQDVLARFEGQGFGAFKPQLAELAVEKLGPMGQEMTRLRNDPAEIDRILANGADRAAEIAQPVLKEAKQAVGFLQD</sequence>
<dbReference type="PANTHER" id="PTHR43766:SF1">
    <property type="entry name" value="TRYPTOPHAN--TRNA LIGASE, MITOCHONDRIAL"/>
    <property type="match status" value="1"/>
</dbReference>
<dbReference type="AlphaFoldDB" id="A0A934V000"/>
<comment type="caution">
    <text evidence="10">The sequence shown here is derived from an EMBL/GenBank/DDBJ whole genome shotgun (WGS) entry which is preliminary data.</text>
</comment>
<keyword evidence="6 8" id="KW-0030">Aminoacyl-tRNA synthetase</keyword>
<feature type="binding site" evidence="8">
    <location>
        <begin position="9"/>
        <end position="11"/>
    </location>
    <ligand>
        <name>ATP</name>
        <dbReference type="ChEBI" id="CHEBI:30616"/>
    </ligand>
</feature>
<evidence type="ECO:0000256" key="2">
    <source>
        <dbReference type="ARBA" id="ARBA00022598"/>
    </source>
</evidence>
<protein>
    <recommendedName>
        <fullName evidence="8">Tryptophan--tRNA ligase</fullName>
        <ecNumber evidence="8">6.1.1.2</ecNumber>
    </recommendedName>
    <alternativeName>
        <fullName evidence="8">Tryptophanyl-tRNA synthetase</fullName>
        <shortName evidence="8">TrpRS</shortName>
    </alternativeName>
</protein>
<dbReference type="Proteomes" id="UP000778970">
    <property type="component" value="Unassembled WGS sequence"/>
</dbReference>
<evidence type="ECO:0000256" key="3">
    <source>
        <dbReference type="ARBA" id="ARBA00022741"/>
    </source>
</evidence>
<dbReference type="EMBL" id="NRRE01000020">
    <property type="protein sequence ID" value="MBK1697061.1"/>
    <property type="molecule type" value="Genomic_DNA"/>
</dbReference>